<keyword evidence="3" id="KW-1185">Reference proteome</keyword>
<dbReference type="InterPro" id="IPR007791">
    <property type="entry name" value="DjlA_N"/>
</dbReference>
<dbReference type="RefSeq" id="WP_200611277.1">
    <property type="nucleotide sequence ID" value="NZ_JAEHHL010000009.1"/>
</dbReference>
<dbReference type="PRINTS" id="PR00625">
    <property type="entry name" value="JDOMAIN"/>
</dbReference>
<dbReference type="CDD" id="cd07316">
    <property type="entry name" value="terB_like_DjlA"/>
    <property type="match status" value="1"/>
</dbReference>
<reference evidence="2" key="1">
    <citation type="submission" date="2020-12" db="EMBL/GenBank/DDBJ databases">
        <title>Bacterial taxonomy.</title>
        <authorList>
            <person name="Pan X."/>
        </authorList>
    </citation>
    <scope>NUCLEOTIDE SEQUENCE</scope>
    <source>
        <strain evidence="2">M0105</strain>
    </source>
</reference>
<evidence type="ECO:0000313" key="3">
    <source>
        <dbReference type="Proteomes" id="UP000655420"/>
    </source>
</evidence>
<comment type="caution">
    <text evidence="2">The sequence shown here is derived from an EMBL/GenBank/DDBJ whole genome shotgun (WGS) entry which is preliminary data.</text>
</comment>
<dbReference type="InterPro" id="IPR029024">
    <property type="entry name" value="TerB-like"/>
</dbReference>
<dbReference type="SMART" id="SM00271">
    <property type="entry name" value="DnaJ"/>
    <property type="match status" value="1"/>
</dbReference>
<dbReference type="InterPro" id="IPR001623">
    <property type="entry name" value="DnaJ_domain"/>
</dbReference>
<dbReference type="InterPro" id="IPR036869">
    <property type="entry name" value="J_dom_sf"/>
</dbReference>
<accession>A0A8J7SIN2</accession>
<dbReference type="SUPFAM" id="SSF46565">
    <property type="entry name" value="Chaperone J-domain"/>
    <property type="match status" value="1"/>
</dbReference>
<dbReference type="PROSITE" id="PS50076">
    <property type="entry name" value="DNAJ_2"/>
    <property type="match status" value="1"/>
</dbReference>
<dbReference type="EMBL" id="JAEHHL010000009">
    <property type="protein sequence ID" value="MBK0400445.1"/>
    <property type="molecule type" value="Genomic_DNA"/>
</dbReference>
<dbReference type="Gene3D" id="1.10.287.110">
    <property type="entry name" value="DnaJ domain"/>
    <property type="match status" value="1"/>
</dbReference>
<sequence length="226" mass="25216">MSIWSRIRESLAALARGEPLSRVFERLATPPERTVAFTIAVIALGAKMAKADGRVTRDEVAAFREIFSIPPEEEENAARIYNLARTDVAGFEVYAERIAAMFRDRPAVLADLLEGLVYIAIADGEYHPCEHAFLEEVARIFGVSEAQFRAMRARHLPGEIDPWSVLGIAPGADPVEVRARYRELVRELHPDQMVARGVPHEARRLAEQRLATVNDAYAQLRADRAG</sequence>
<name>A0A8J7SIN2_9RHOB</name>
<dbReference type="AlphaFoldDB" id="A0A8J7SIN2"/>
<protein>
    <submittedName>
        <fullName evidence="2">Molecular chaperone DjiA</fullName>
    </submittedName>
</protein>
<dbReference type="Gene3D" id="1.10.3680.10">
    <property type="entry name" value="TerB-like"/>
    <property type="match status" value="1"/>
</dbReference>
<evidence type="ECO:0000259" key="1">
    <source>
        <dbReference type="PROSITE" id="PS50076"/>
    </source>
</evidence>
<dbReference type="Pfam" id="PF00226">
    <property type="entry name" value="DnaJ"/>
    <property type="match status" value="1"/>
</dbReference>
<evidence type="ECO:0000313" key="2">
    <source>
        <dbReference type="EMBL" id="MBK0400445.1"/>
    </source>
</evidence>
<organism evidence="2 3">
    <name type="scientific">Thermohalobaculum xanthum</name>
    <dbReference type="NCBI Taxonomy" id="2753746"/>
    <lineage>
        <taxon>Bacteria</taxon>
        <taxon>Pseudomonadati</taxon>
        <taxon>Pseudomonadota</taxon>
        <taxon>Alphaproteobacteria</taxon>
        <taxon>Rhodobacterales</taxon>
        <taxon>Paracoccaceae</taxon>
        <taxon>Thermohalobaculum</taxon>
    </lineage>
</organism>
<dbReference type="Pfam" id="PF05099">
    <property type="entry name" value="TerB"/>
    <property type="match status" value="1"/>
</dbReference>
<dbReference type="SUPFAM" id="SSF158682">
    <property type="entry name" value="TerB-like"/>
    <property type="match status" value="1"/>
</dbReference>
<proteinExistence type="predicted"/>
<gene>
    <name evidence="2" type="ORF">H0I76_14690</name>
</gene>
<dbReference type="CDD" id="cd06257">
    <property type="entry name" value="DnaJ"/>
    <property type="match status" value="1"/>
</dbReference>
<feature type="domain" description="J" evidence="1">
    <location>
        <begin position="161"/>
        <end position="225"/>
    </location>
</feature>
<dbReference type="Proteomes" id="UP000655420">
    <property type="component" value="Unassembled WGS sequence"/>
</dbReference>